<proteinExistence type="predicted"/>
<keyword evidence="3" id="KW-1185">Reference proteome</keyword>
<dbReference type="AlphaFoldDB" id="A0A2V3IYS4"/>
<feature type="compositionally biased region" description="Basic residues" evidence="1">
    <location>
        <begin position="102"/>
        <end position="111"/>
    </location>
</feature>
<reference evidence="2 3" key="1">
    <citation type="journal article" date="2018" name="Mol. Biol. Evol.">
        <title>Analysis of the draft genome of the red seaweed Gracilariopsis chorda provides insights into genome size evolution in Rhodophyta.</title>
        <authorList>
            <person name="Lee J."/>
            <person name="Yang E.C."/>
            <person name="Graf L."/>
            <person name="Yang J.H."/>
            <person name="Qiu H."/>
            <person name="Zel Zion U."/>
            <person name="Chan C.X."/>
            <person name="Stephens T.G."/>
            <person name="Weber A.P.M."/>
            <person name="Boo G.H."/>
            <person name="Boo S.M."/>
            <person name="Kim K.M."/>
            <person name="Shin Y."/>
            <person name="Jung M."/>
            <person name="Lee S.J."/>
            <person name="Yim H.S."/>
            <person name="Lee J.H."/>
            <person name="Bhattacharya D."/>
            <person name="Yoon H.S."/>
        </authorList>
    </citation>
    <scope>NUCLEOTIDE SEQUENCE [LARGE SCALE GENOMIC DNA]</scope>
    <source>
        <strain evidence="2 3">SKKU-2015</strain>
        <tissue evidence="2">Whole body</tissue>
    </source>
</reference>
<feature type="region of interest" description="Disordered" evidence="1">
    <location>
        <begin position="84"/>
        <end position="132"/>
    </location>
</feature>
<gene>
    <name evidence="2" type="ORF">BWQ96_02988</name>
</gene>
<accession>A0A2V3IYS4</accession>
<evidence type="ECO:0000256" key="1">
    <source>
        <dbReference type="SAM" id="MobiDB-lite"/>
    </source>
</evidence>
<protein>
    <submittedName>
        <fullName evidence="2">Uncharacterized protein</fullName>
    </submittedName>
</protein>
<dbReference type="OrthoDB" id="10540806at2759"/>
<organism evidence="2 3">
    <name type="scientific">Gracilariopsis chorda</name>
    <dbReference type="NCBI Taxonomy" id="448386"/>
    <lineage>
        <taxon>Eukaryota</taxon>
        <taxon>Rhodophyta</taxon>
        <taxon>Florideophyceae</taxon>
        <taxon>Rhodymeniophycidae</taxon>
        <taxon>Gracilariales</taxon>
        <taxon>Gracilariaceae</taxon>
        <taxon>Gracilariopsis</taxon>
    </lineage>
</organism>
<dbReference type="Proteomes" id="UP000247409">
    <property type="component" value="Unassembled WGS sequence"/>
</dbReference>
<feature type="compositionally biased region" description="Low complexity" evidence="1">
    <location>
        <begin position="86"/>
        <end position="101"/>
    </location>
</feature>
<dbReference type="EMBL" id="NBIV01000027">
    <property type="protein sequence ID" value="PXF47213.1"/>
    <property type="molecule type" value="Genomic_DNA"/>
</dbReference>
<evidence type="ECO:0000313" key="3">
    <source>
        <dbReference type="Proteomes" id="UP000247409"/>
    </source>
</evidence>
<comment type="caution">
    <text evidence="2">The sequence shown here is derived from an EMBL/GenBank/DDBJ whole genome shotgun (WGS) entry which is preliminary data.</text>
</comment>
<sequence length="348" mass="39172">MCRAACPSPTRASTITSVSTTAASISPSSRPCCYRASPTPVTQRAYGPTSSAKSPFFTRLEEEHDASTGSIDTDSAFTRPERLTPSLHASTLSSESTSTLRPSHRRVKQPRRPLSTPPPLQRAHRSTSHSVTATAWKQWSKRTCTNSDCESILSEPASYSRSAYVANGMWIVQHDASTAEKELTRRREQRSTQRAKKVHSLQSSFATRVKPRAYAYDLYDEEANSSQLLSEFFSGRISPSMAPNNVRAMSEFDRVAPSSKRVAPMGTAAARAHTNDYYGAMGKNSHSQPHYVHDSTFGDTYRGMGLDAKAYFEQKRSCGTKKRFSPRRLRWWFRKWSHKMRGQWEYNF</sequence>
<name>A0A2V3IYS4_9FLOR</name>
<feature type="region of interest" description="Disordered" evidence="1">
    <location>
        <begin position="24"/>
        <end position="53"/>
    </location>
</feature>
<evidence type="ECO:0000313" key="2">
    <source>
        <dbReference type="EMBL" id="PXF47213.1"/>
    </source>
</evidence>